<dbReference type="PROSITE" id="PS50914">
    <property type="entry name" value="BON"/>
    <property type="match status" value="1"/>
</dbReference>
<proteinExistence type="predicted"/>
<dbReference type="EMBL" id="FCNW02000051">
    <property type="protein sequence ID" value="SAL62164.1"/>
    <property type="molecule type" value="Genomic_DNA"/>
</dbReference>
<evidence type="ECO:0000313" key="2">
    <source>
        <dbReference type="EMBL" id="SAL62164.1"/>
    </source>
</evidence>
<sequence length="91" mass="9552">MKALRDVTAVDNQITARPDFAAGATGERIGQALSRHAGREAHHTVVDARDGTVTLTGTIGAHAEHETARGAAWSTRSVHAVADNLEVESGR</sequence>
<protein>
    <submittedName>
        <fullName evidence="2">OsmY domain-containing protein</fullName>
    </submittedName>
</protein>
<accession>A0A158IZV2</accession>
<name>A0A158IZV2_9BURK</name>
<dbReference type="InterPro" id="IPR007055">
    <property type="entry name" value="BON_dom"/>
</dbReference>
<dbReference type="Pfam" id="PF04972">
    <property type="entry name" value="BON"/>
    <property type="match status" value="1"/>
</dbReference>
<organism evidence="2 3">
    <name type="scientific">Caballeronia humi</name>
    <dbReference type="NCBI Taxonomy" id="326474"/>
    <lineage>
        <taxon>Bacteria</taxon>
        <taxon>Pseudomonadati</taxon>
        <taxon>Pseudomonadota</taxon>
        <taxon>Betaproteobacteria</taxon>
        <taxon>Burkholderiales</taxon>
        <taxon>Burkholderiaceae</taxon>
        <taxon>Caballeronia</taxon>
    </lineage>
</organism>
<evidence type="ECO:0000259" key="1">
    <source>
        <dbReference type="PROSITE" id="PS50914"/>
    </source>
</evidence>
<comment type="caution">
    <text evidence="2">The sequence shown here is derived from an EMBL/GenBank/DDBJ whole genome shotgun (WGS) entry which is preliminary data.</text>
</comment>
<evidence type="ECO:0000313" key="3">
    <source>
        <dbReference type="Proteomes" id="UP000054977"/>
    </source>
</evidence>
<dbReference type="RefSeq" id="WP_087660535.1">
    <property type="nucleotide sequence ID" value="NZ_FCNW02000051.1"/>
</dbReference>
<dbReference type="Gene3D" id="3.30.1340.30">
    <property type="match status" value="1"/>
</dbReference>
<dbReference type="OrthoDB" id="9133226at2"/>
<reference evidence="2" key="1">
    <citation type="submission" date="2016-01" db="EMBL/GenBank/DDBJ databases">
        <authorList>
            <person name="Peeters C."/>
        </authorList>
    </citation>
    <scope>NUCLEOTIDE SEQUENCE [LARGE SCALE GENOMIC DNA]</scope>
    <source>
        <strain evidence="2">LMG 22934</strain>
    </source>
</reference>
<feature type="domain" description="BON" evidence="1">
    <location>
        <begin position="21"/>
        <end position="89"/>
    </location>
</feature>
<keyword evidence="3" id="KW-1185">Reference proteome</keyword>
<dbReference type="Proteomes" id="UP000054977">
    <property type="component" value="Unassembled WGS sequence"/>
</dbReference>
<dbReference type="AlphaFoldDB" id="A0A158IZV2"/>
<gene>
    <name evidence="2" type="ORF">AWB65_05698</name>
</gene>